<feature type="transmembrane region" description="Helical" evidence="1">
    <location>
        <begin position="232"/>
        <end position="257"/>
    </location>
</feature>
<organism evidence="2 3">
    <name type="scientific">Roseivivax halotolerans</name>
    <dbReference type="NCBI Taxonomy" id="93684"/>
    <lineage>
        <taxon>Bacteria</taxon>
        <taxon>Pseudomonadati</taxon>
        <taxon>Pseudomonadota</taxon>
        <taxon>Alphaproteobacteria</taxon>
        <taxon>Rhodobacterales</taxon>
        <taxon>Roseobacteraceae</taxon>
        <taxon>Roseivivax</taxon>
    </lineage>
</organism>
<reference evidence="3" key="1">
    <citation type="submission" date="2016-10" db="EMBL/GenBank/DDBJ databases">
        <authorList>
            <person name="Varghese N."/>
            <person name="Submissions S."/>
        </authorList>
    </citation>
    <scope>NUCLEOTIDE SEQUENCE [LARGE SCALE GENOMIC DNA]</scope>
    <source>
        <strain evidence="3">JCM 10271</strain>
    </source>
</reference>
<dbReference type="RefSeq" id="WP_093009040.1">
    <property type="nucleotide sequence ID" value="NZ_FOXV01000001.1"/>
</dbReference>
<feature type="transmembrane region" description="Helical" evidence="1">
    <location>
        <begin position="135"/>
        <end position="159"/>
    </location>
</feature>
<feature type="transmembrane region" description="Helical" evidence="1">
    <location>
        <begin position="71"/>
        <end position="87"/>
    </location>
</feature>
<sequence>MIARVFSAGLRALLMAWIVAMPALLMPGSSDAAASLFLFGAIIAAALTFVEYFGSSPTFIEFRDAPPFNRIRYAALLTMLLFLTLVVRDNVAPTELGGIVTTLGTDLGRALDFPFSPVRLAVLLAPETADTGETALLRALAGLAYITGLVTLGIFVPLIRIMRWPIRKQAFNVWINLPLFDPTAGGDVIYRLKRDANFNVALGFLLPFLIPAALEVMGSFGFGLPLDDPHTLIWVMTAWAFLPTSLIMRGIALWRVVDLIEEKRRRTYAQSDIFQSA</sequence>
<proteinExistence type="predicted"/>
<name>A0A1I5V5A8_9RHOB</name>
<keyword evidence="1" id="KW-0812">Transmembrane</keyword>
<keyword evidence="1" id="KW-0472">Membrane</keyword>
<keyword evidence="1" id="KW-1133">Transmembrane helix</keyword>
<protein>
    <submittedName>
        <fullName evidence="2">Uncharacterized protein</fullName>
    </submittedName>
</protein>
<dbReference type="EMBL" id="FOXV01000001">
    <property type="protein sequence ID" value="SFQ02562.1"/>
    <property type="molecule type" value="Genomic_DNA"/>
</dbReference>
<feature type="transmembrane region" description="Helical" evidence="1">
    <location>
        <begin position="32"/>
        <end position="50"/>
    </location>
</feature>
<dbReference type="AlphaFoldDB" id="A0A1I5V5A8"/>
<feature type="transmembrane region" description="Helical" evidence="1">
    <location>
        <begin position="200"/>
        <end position="220"/>
    </location>
</feature>
<evidence type="ECO:0000313" key="2">
    <source>
        <dbReference type="EMBL" id="SFQ02562.1"/>
    </source>
</evidence>
<evidence type="ECO:0000313" key="3">
    <source>
        <dbReference type="Proteomes" id="UP000243106"/>
    </source>
</evidence>
<keyword evidence="3" id="KW-1185">Reference proteome</keyword>
<feature type="transmembrane region" description="Helical" evidence="1">
    <location>
        <begin position="5"/>
        <end position="26"/>
    </location>
</feature>
<evidence type="ECO:0000256" key="1">
    <source>
        <dbReference type="SAM" id="Phobius"/>
    </source>
</evidence>
<gene>
    <name evidence="2" type="ORF">SAMN05421853_101335</name>
</gene>
<dbReference type="STRING" id="93684.SAMN05421853_101335"/>
<dbReference type="Proteomes" id="UP000243106">
    <property type="component" value="Unassembled WGS sequence"/>
</dbReference>
<accession>A0A1I5V5A8</accession>